<feature type="region of interest" description="Disordered" evidence="1">
    <location>
        <begin position="57"/>
        <end position="196"/>
    </location>
</feature>
<feature type="region of interest" description="Disordered" evidence="1">
    <location>
        <begin position="1"/>
        <end position="28"/>
    </location>
</feature>
<sequence length="196" mass="19753">MTDTGQIPGEGLPENAGMVEQPGIPAPGAYTFLDPSEHAAEDDDLLLMPGAQGAWSELQPGVQPAPPVAVPAPMPQAEPLVDPLTAPLDQVTSTPPQGVPLPPHTPAHGVPLEPEYGYEPGVLDTGAHEAAGRDTGSVDLGGVRVPPPATAPTPPPSRRPLHMGPPVPEGTGPAVRSLADRGPAAPAPQPVPAPVA</sequence>
<keyword evidence="3" id="KW-1185">Reference proteome</keyword>
<feature type="compositionally biased region" description="Pro residues" evidence="1">
    <location>
        <begin position="145"/>
        <end position="168"/>
    </location>
</feature>
<dbReference type="Proteomes" id="UP000265325">
    <property type="component" value="Unassembled WGS sequence"/>
</dbReference>
<feature type="non-terminal residue" evidence="2">
    <location>
        <position position="196"/>
    </location>
</feature>
<feature type="compositionally biased region" description="Pro residues" evidence="1">
    <location>
        <begin position="63"/>
        <end position="76"/>
    </location>
</feature>
<evidence type="ECO:0000313" key="2">
    <source>
        <dbReference type="EMBL" id="KKZ70225.1"/>
    </source>
</evidence>
<evidence type="ECO:0008006" key="4">
    <source>
        <dbReference type="Google" id="ProtNLM"/>
    </source>
</evidence>
<evidence type="ECO:0000313" key="3">
    <source>
        <dbReference type="Proteomes" id="UP000265325"/>
    </source>
</evidence>
<dbReference type="EMBL" id="LAQS01000065">
    <property type="protein sequence ID" value="KKZ70225.1"/>
    <property type="molecule type" value="Genomic_DNA"/>
</dbReference>
<reference evidence="2 3" key="1">
    <citation type="submission" date="2015-05" db="EMBL/GenBank/DDBJ databases">
        <title>Draft Genome assembly of Streptomyces showdoensis.</title>
        <authorList>
            <person name="Thapa K.K."/>
            <person name="Metsa-Ketela M."/>
        </authorList>
    </citation>
    <scope>NUCLEOTIDE SEQUENCE [LARGE SCALE GENOMIC DNA]</scope>
    <source>
        <strain evidence="2 3">ATCC 15227</strain>
    </source>
</reference>
<name>A0A2P2GHF8_STREW</name>
<protein>
    <recommendedName>
        <fullName evidence="4">5,6-dimethylbenzimidazole synthase</fullName>
    </recommendedName>
</protein>
<feature type="compositionally biased region" description="Pro residues" evidence="1">
    <location>
        <begin position="185"/>
        <end position="196"/>
    </location>
</feature>
<gene>
    <name evidence="2" type="ORF">VO63_30215</name>
</gene>
<proteinExistence type="predicted"/>
<comment type="caution">
    <text evidence="2">The sequence shown here is derived from an EMBL/GenBank/DDBJ whole genome shotgun (WGS) entry which is preliminary data.</text>
</comment>
<accession>A0A2P2GHF8</accession>
<dbReference type="AlphaFoldDB" id="A0A2P2GHF8"/>
<organism evidence="2 3">
    <name type="scientific">Streptomyces showdoensis</name>
    <dbReference type="NCBI Taxonomy" id="68268"/>
    <lineage>
        <taxon>Bacteria</taxon>
        <taxon>Bacillati</taxon>
        <taxon>Actinomycetota</taxon>
        <taxon>Actinomycetes</taxon>
        <taxon>Kitasatosporales</taxon>
        <taxon>Streptomycetaceae</taxon>
        <taxon>Streptomyces</taxon>
    </lineage>
</organism>
<evidence type="ECO:0000256" key="1">
    <source>
        <dbReference type="SAM" id="MobiDB-lite"/>
    </source>
</evidence>